<name>A0A7S4IPP8_9EUKA</name>
<reference evidence="2" key="1">
    <citation type="submission" date="2021-01" db="EMBL/GenBank/DDBJ databases">
        <authorList>
            <person name="Corre E."/>
            <person name="Pelletier E."/>
            <person name="Niang G."/>
            <person name="Scheremetjew M."/>
            <person name="Finn R."/>
            <person name="Kale V."/>
            <person name="Holt S."/>
            <person name="Cochrane G."/>
            <person name="Meng A."/>
            <person name="Brown T."/>
            <person name="Cohen L."/>
        </authorList>
    </citation>
    <scope>NUCLEOTIDE SEQUENCE</scope>
    <source>
        <strain evidence="2">DIVA3 518/3/11/1/6</strain>
    </source>
</reference>
<dbReference type="AlphaFoldDB" id="A0A7S4IPP8"/>
<feature type="domain" description="OAA-family lectin sugar binding" evidence="1">
    <location>
        <begin position="114"/>
        <end position="197"/>
    </location>
</feature>
<dbReference type="Gene3D" id="1.25.40.10">
    <property type="entry name" value="Tetratricopeptide repeat domain"/>
    <property type="match status" value="1"/>
</dbReference>
<proteinExistence type="predicted"/>
<evidence type="ECO:0000313" key="2">
    <source>
        <dbReference type="EMBL" id="CAE2235889.1"/>
    </source>
</evidence>
<dbReference type="InterPro" id="IPR011990">
    <property type="entry name" value="TPR-like_helical_dom_sf"/>
</dbReference>
<dbReference type="NCBIfam" id="NF047558">
    <property type="entry name" value="TPR_END_plus"/>
    <property type="match status" value="1"/>
</dbReference>
<accession>A0A7S4IPP8</accession>
<dbReference type="SMART" id="SM00028">
    <property type="entry name" value="TPR"/>
    <property type="match status" value="2"/>
</dbReference>
<dbReference type="InterPro" id="IPR019734">
    <property type="entry name" value="TPR_rpt"/>
</dbReference>
<dbReference type="EMBL" id="HBKP01022070">
    <property type="protein sequence ID" value="CAE2235889.1"/>
    <property type="molecule type" value="Transcribed_RNA"/>
</dbReference>
<organism evidence="2">
    <name type="scientific">Vannella robusta</name>
    <dbReference type="NCBI Taxonomy" id="1487602"/>
    <lineage>
        <taxon>Eukaryota</taxon>
        <taxon>Amoebozoa</taxon>
        <taxon>Discosea</taxon>
        <taxon>Flabellinia</taxon>
        <taxon>Vannellidae</taxon>
        <taxon>Vannella</taxon>
    </lineage>
</organism>
<gene>
    <name evidence="2" type="ORF">VSP0166_LOCUS15392</name>
</gene>
<sequence>MRMSGGVSFKVRFSDNMSRFRLATMPSWLEFLEVLEEQIFRGTYHKELLLLPDLPAINDIVPQITSESDWQTFTELYDGTSLVKFEIREGDGIYFKDAAPPEPVEFYSATPTIYKTQVKYSDEERWCPFSQFEVSMDGTAKLGTNNISQCKVDGLHITWDIEDNQCSGDVTFSDNSKKTFSGSLFYPNGEEMEFRGEEMPGDVEPEVKKKLTTAVPRCLEVFFPNGKILPNHLPACLKGVVTVIPVSENDVKLDINVKALYAITHQRAIDLLQEKNFVEAEKFFLSATEISPNSDVVFYNLACCYALQNRKEDAIANLQQAVALGYSNADLMTTDPDLGSILHTPEFWHVVDQIKGE</sequence>
<evidence type="ECO:0000259" key="1">
    <source>
        <dbReference type="Pfam" id="PF17882"/>
    </source>
</evidence>
<dbReference type="InterPro" id="IPR040964">
    <property type="entry name" value="SBD"/>
</dbReference>
<dbReference type="SUPFAM" id="SSF48452">
    <property type="entry name" value="TPR-like"/>
    <property type="match status" value="1"/>
</dbReference>
<protein>
    <recommendedName>
        <fullName evidence="1">OAA-family lectin sugar binding domain-containing protein</fullName>
    </recommendedName>
</protein>
<dbReference type="Pfam" id="PF17882">
    <property type="entry name" value="SBD"/>
    <property type="match status" value="1"/>
</dbReference>